<feature type="region of interest" description="Disordered" evidence="1">
    <location>
        <begin position="57"/>
        <end position="76"/>
    </location>
</feature>
<reference evidence="2" key="1">
    <citation type="submission" date="2015-09" db="EMBL/GenBank/DDBJ databases">
        <authorList>
            <consortium name="Pathogen Informatics"/>
        </authorList>
    </citation>
    <scope>NUCLEOTIDE SEQUENCE</scope>
    <source>
        <strain evidence="2">2789STDY5834896</strain>
    </source>
</reference>
<feature type="compositionally biased region" description="Polar residues" evidence="1">
    <location>
        <begin position="63"/>
        <end position="76"/>
    </location>
</feature>
<dbReference type="InterPro" id="IPR020256">
    <property type="entry name" value="Spore_coat_CotJA"/>
</dbReference>
<gene>
    <name evidence="2" type="ORF">SAMEA3545359_00260</name>
</gene>
<dbReference type="EMBL" id="FMHG01000001">
    <property type="protein sequence ID" value="SCJ41241.1"/>
    <property type="molecule type" value="Genomic_DNA"/>
</dbReference>
<dbReference type="AlphaFoldDB" id="A0A1C6G7H2"/>
<protein>
    <submittedName>
        <fullName evidence="2">Spore coat associated protein JA (CotJA)</fullName>
    </submittedName>
</protein>
<accession>A0A1C6G7H2</accession>
<proteinExistence type="predicted"/>
<evidence type="ECO:0000313" key="2">
    <source>
        <dbReference type="EMBL" id="SCJ41241.1"/>
    </source>
</evidence>
<dbReference type="Pfam" id="PF11007">
    <property type="entry name" value="CotJA"/>
    <property type="match status" value="1"/>
</dbReference>
<evidence type="ECO:0000256" key="1">
    <source>
        <dbReference type="SAM" id="MobiDB-lite"/>
    </source>
</evidence>
<name>A0A1C6G7H2_9FIRM</name>
<organism evidence="2">
    <name type="scientific">uncultured Anaerotruncus sp</name>
    <dbReference type="NCBI Taxonomy" id="905011"/>
    <lineage>
        <taxon>Bacteria</taxon>
        <taxon>Bacillati</taxon>
        <taxon>Bacillota</taxon>
        <taxon>Clostridia</taxon>
        <taxon>Eubacteriales</taxon>
        <taxon>Oscillospiraceae</taxon>
        <taxon>Anaerotruncus</taxon>
        <taxon>environmental samples</taxon>
    </lineage>
</organism>
<sequence length="76" mass="9009">MTDCTRCTHRDRDAFGKFPIGMSYVPWQVWREIYKSDVALRRGTIFSQLDLPFGRKREEDRSWANSETSENCSCNR</sequence>